<dbReference type="OrthoDB" id="26149at2759"/>
<dbReference type="GO" id="GO:0005085">
    <property type="term" value="F:guanyl-nucleotide exchange factor activity"/>
    <property type="evidence" value="ECO:0007669"/>
    <property type="project" value="InterPro"/>
</dbReference>
<reference evidence="1 2" key="1">
    <citation type="submission" date="2019-08" db="EMBL/GenBank/DDBJ databases">
        <title>Whole genome of Aphis craccivora.</title>
        <authorList>
            <person name="Voronova N.V."/>
            <person name="Shulinski R.S."/>
            <person name="Bandarenka Y.V."/>
            <person name="Zhorov D.G."/>
            <person name="Warner D."/>
        </authorList>
    </citation>
    <scope>NUCLEOTIDE SEQUENCE [LARGE SCALE GENOMIC DNA]</scope>
    <source>
        <strain evidence="1">180601</strain>
        <tissue evidence="1">Whole Body</tissue>
    </source>
</reference>
<gene>
    <name evidence="1" type="ORF">FWK35_00023741</name>
</gene>
<dbReference type="InterPro" id="IPR016024">
    <property type="entry name" value="ARM-type_fold"/>
</dbReference>
<dbReference type="InterPro" id="IPR040144">
    <property type="entry name" value="RAP1GDS1"/>
</dbReference>
<evidence type="ECO:0000313" key="1">
    <source>
        <dbReference type="EMBL" id="KAF0746238.1"/>
    </source>
</evidence>
<evidence type="ECO:0000313" key="2">
    <source>
        <dbReference type="Proteomes" id="UP000478052"/>
    </source>
</evidence>
<protein>
    <submittedName>
        <fullName evidence="1">Rap1 GTPase-GDP dissociation stimulator 1-B</fullName>
    </submittedName>
</protein>
<sequence length="523" mass="60651">MEKITLFESFNISKKNKQINEKDYNNIMDLLNELSELDPKCLSEDDYEKLIKYLPLSPTHNNQVLAAGCNVIASLCSVDLARHYFGEKITVAIVNILKSLSSPINKDKYIQECLLQACRAVGNLCYYHEVNTKCALKEGCLLITMGLLKTNINENIQPVVIGLLLNLTHLDDYNYKFQDNMIEELNLYGIRYMEYKNNNYRFYINLVSVMINIVKKSSSNTKITDYEKCFFIDRLLEKYNMHINITSICIKFIKQVSKTYNVYNWILKEKYKTLIEVLDKYEENQEEDSKHIVKKICDIIILLSNDGMDNALHFKLFNTVTSYYGSMEKSKQLDVLYLVEWLLKKLNSNNVYVKLSAVRSLGNFSRFKYEPIHTTISPANIITKHITWFIKNLDQSIKDKNSLMEVSILCLFKNILYVTNFESVYENDIDKLIKTTIDVLNHTTFNPIVMKGLDVITYIIKKGGINQKKLVLYKNSTFIKLVTTHCNSVDEDIKILAKKLLYSINEDINESEVIGSKSVEDNI</sequence>
<dbReference type="Proteomes" id="UP000478052">
    <property type="component" value="Unassembled WGS sequence"/>
</dbReference>
<dbReference type="AlphaFoldDB" id="A0A6G0XZL4"/>
<dbReference type="PANTHER" id="PTHR10957">
    <property type="entry name" value="RAP1 GTPASE-GDP DISSOCIATION STIMULATOR 1"/>
    <property type="match status" value="1"/>
</dbReference>
<name>A0A6G0XZL4_APHCR</name>
<comment type="caution">
    <text evidence="1">The sequence shown here is derived from an EMBL/GenBank/DDBJ whole genome shotgun (WGS) entry which is preliminary data.</text>
</comment>
<dbReference type="SUPFAM" id="SSF48371">
    <property type="entry name" value="ARM repeat"/>
    <property type="match status" value="1"/>
</dbReference>
<proteinExistence type="predicted"/>
<keyword evidence="2" id="KW-1185">Reference proteome</keyword>
<dbReference type="EMBL" id="VUJU01007285">
    <property type="protein sequence ID" value="KAF0746238.1"/>
    <property type="molecule type" value="Genomic_DNA"/>
</dbReference>
<dbReference type="InterPro" id="IPR011989">
    <property type="entry name" value="ARM-like"/>
</dbReference>
<dbReference type="Gene3D" id="1.25.10.10">
    <property type="entry name" value="Leucine-rich Repeat Variant"/>
    <property type="match status" value="1"/>
</dbReference>
<accession>A0A6G0XZL4</accession>
<organism evidence="1 2">
    <name type="scientific">Aphis craccivora</name>
    <name type="common">Cowpea aphid</name>
    <dbReference type="NCBI Taxonomy" id="307492"/>
    <lineage>
        <taxon>Eukaryota</taxon>
        <taxon>Metazoa</taxon>
        <taxon>Ecdysozoa</taxon>
        <taxon>Arthropoda</taxon>
        <taxon>Hexapoda</taxon>
        <taxon>Insecta</taxon>
        <taxon>Pterygota</taxon>
        <taxon>Neoptera</taxon>
        <taxon>Paraneoptera</taxon>
        <taxon>Hemiptera</taxon>
        <taxon>Sternorrhyncha</taxon>
        <taxon>Aphidomorpha</taxon>
        <taxon>Aphidoidea</taxon>
        <taxon>Aphididae</taxon>
        <taxon>Aphidini</taxon>
        <taxon>Aphis</taxon>
        <taxon>Aphis</taxon>
    </lineage>
</organism>